<sequence>MRLTLSSGAALAASFALVTSACGDGNDTAEDPESGASASTSPSTETSEEPAEVAFVDFGEEPAVKARYRKAALRAVDDELITMVPTVLPDGWATVGGGYRPDPQWWRMEFTSPTGDVTLDQLPGTAEDALADAGLTTADDVDLSDYGTGTWSAWQQDDGLDVLALDLKGSTVVLQGASPDEVRSLAESLLPAEDAAFQE</sequence>
<evidence type="ECO:0000256" key="1">
    <source>
        <dbReference type="SAM" id="MobiDB-lite"/>
    </source>
</evidence>
<reference evidence="2" key="1">
    <citation type="submission" date="2015-08" db="EMBL/GenBank/DDBJ databases">
        <authorList>
            <person name="Babu N.S."/>
            <person name="Beckwith C.J."/>
            <person name="Beseler K.G."/>
            <person name="Brison A."/>
            <person name="Carone J.V."/>
            <person name="Caskin T.P."/>
            <person name="Diamond M."/>
            <person name="Durham M.E."/>
            <person name="Foxe J.M."/>
            <person name="Go M."/>
            <person name="Henderson B.A."/>
            <person name="Jones I.B."/>
            <person name="McGettigan J.A."/>
            <person name="Micheletti S.J."/>
            <person name="Nasrallah M.E."/>
            <person name="Ortiz D."/>
            <person name="Piller C.R."/>
            <person name="Privatt S.R."/>
            <person name="Schneider S.L."/>
            <person name="Sharp S."/>
            <person name="Smith T.C."/>
            <person name="Stanton J.D."/>
            <person name="Ullery H.E."/>
            <person name="Wilson R.J."/>
            <person name="Serrano M.G."/>
            <person name="Buck G."/>
            <person name="Lee V."/>
            <person name="Wang Y."/>
            <person name="Carvalho R."/>
            <person name="Voegtly L."/>
            <person name="Shi R."/>
            <person name="Duckworth R."/>
            <person name="Johnson A."/>
            <person name="Loviza R."/>
            <person name="Walstead R."/>
            <person name="Shah Z."/>
            <person name="Kiflezghi M."/>
            <person name="Wade K."/>
            <person name="Ball S.L."/>
            <person name="Bradley K.W."/>
            <person name="Asai D.J."/>
            <person name="Bowman C.A."/>
            <person name="Russell D.A."/>
            <person name="Pope W.H."/>
            <person name="Jacobs-Sera D."/>
            <person name="Hendrix R.W."/>
            <person name="Hatfull G.F."/>
        </authorList>
    </citation>
    <scope>NUCLEOTIDE SEQUENCE</scope>
</reference>
<evidence type="ECO:0008006" key="3">
    <source>
        <dbReference type="Google" id="ProtNLM"/>
    </source>
</evidence>
<proteinExistence type="predicted"/>
<name>A0A2P2CF43_9ZZZZ</name>
<evidence type="ECO:0000313" key="2">
    <source>
        <dbReference type="EMBL" id="CUR60606.1"/>
    </source>
</evidence>
<dbReference type="PROSITE" id="PS51257">
    <property type="entry name" value="PROKAR_LIPOPROTEIN"/>
    <property type="match status" value="1"/>
</dbReference>
<accession>A0A2P2CF43</accession>
<dbReference type="AlphaFoldDB" id="A0A2P2CF43"/>
<dbReference type="EMBL" id="CZKB01000014">
    <property type="protein sequence ID" value="CUR60606.1"/>
    <property type="molecule type" value="Genomic_DNA"/>
</dbReference>
<organism evidence="2">
    <name type="scientific">metagenome</name>
    <dbReference type="NCBI Taxonomy" id="256318"/>
    <lineage>
        <taxon>unclassified sequences</taxon>
        <taxon>metagenomes</taxon>
    </lineage>
</organism>
<feature type="region of interest" description="Disordered" evidence="1">
    <location>
        <begin position="24"/>
        <end position="51"/>
    </location>
</feature>
<protein>
    <recommendedName>
        <fullName evidence="3">DUF4245 domain-containing protein</fullName>
    </recommendedName>
</protein>
<gene>
    <name evidence="2" type="ORF">NOCA1210194</name>
</gene>
<feature type="compositionally biased region" description="Low complexity" evidence="1">
    <location>
        <begin position="34"/>
        <end position="45"/>
    </location>
</feature>